<sequence>MFDRSSTNFLAQVATDVGERNYTASFDGSSDYNTAPHDDASAASNIIVHPIKPSYNSFFYFFLFFVFKSASRDDERVELLIFFISSFRNPDHHFDLHAPAKHDTTLAPTISRNVAPTTAANDQSNSSGFFSNTGAVAGVFTVVGVVVLAVVFALITNAVRKRRARKFDREIADAAAEAAAAEAPAFLDDDDDDIERRAAGYGRGGTSGGHGASGSKESYTGYDSGYGQPNLGYETYGMSEIPSNASATGLVTGAGAAGIGASALARARSQRALEAQGLAPGAGEAQTPYPAFVAPGAMQAQDQWYHNRPPQQPQQYQPYPQPQYPSPLPSQQYPSYTQSPPSSQHNHSQSPTPPPPAALQPGYAGNPGSDEYALLEAAGFGAGAASGATVTRGPSQYTNAPTSASASVYSSDLSRGRSLGSANTGDLFYSGNGYPQQPMPSSGPTPTTASTGLGSGGGSPQESYAAHYQTGGGLVPPGAAQVRSDGQYATRTVSPLPNPFSPGPGSGSREDDGYGGMAESEDEDDEDDGGRRVLKVRNE</sequence>
<keyword evidence="2 6" id="KW-0812">Transmembrane</keyword>
<dbReference type="Proteomes" id="UP000807025">
    <property type="component" value="Unassembled WGS sequence"/>
</dbReference>
<comment type="caution">
    <text evidence="7">The sequence shown here is derived from an EMBL/GenBank/DDBJ whole genome shotgun (WGS) entry which is preliminary data.</text>
</comment>
<dbReference type="InterPro" id="IPR051694">
    <property type="entry name" value="Immunoregulatory_rcpt-like"/>
</dbReference>
<dbReference type="GO" id="GO:0016020">
    <property type="term" value="C:membrane"/>
    <property type="evidence" value="ECO:0007669"/>
    <property type="project" value="UniProtKB-SubCell"/>
</dbReference>
<feature type="region of interest" description="Disordered" evidence="5">
    <location>
        <begin position="383"/>
        <end position="539"/>
    </location>
</feature>
<evidence type="ECO:0000256" key="6">
    <source>
        <dbReference type="SAM" id="Phobius"/>
    </source>
</evidence>
<reference evidence="7" key="1">
    <citation type="submission" date="2020-11" db="EMBL/GenBank/DDBJ databases">
        <authorList>
            <consortium name="DOE Joint Genome Institute"/>
            <person name="Ahrendt S."/>
            <person name="Riley R."/>
            <person name="Andreopoulos W."/>
            <person name="Labutti K."/>
            <person name="Pangilinan J."/>
            <person name="Ruiz-Duenas F.J."/>
            <person name="Barrasa J.M."/>
            <person name="Sanchez-Garcia M."/>
            <person name="Camarero S."/>
            <person name="Miyauchi S."/>
            <person name="Serrano A."/>
            <person name="Linde D."/>
            <person name="Babiker R."/>
            <person name="Drula E."/>
            <person name="Ayuso-Fernandez I."/>
            <person name="Pacheco R."/>
            <person name="Padilla G."/>
            <person name="Ferreira P."/>
            <person name="Barriuso J."/>
            <person name="Kellner H."/>
            <person name="Castanera R."/>
            <person name="Alfaro M."/>
            <person name="Ramirez L."/>
            <person name="Pisabarro A.G."/>
            <person name="Kuo A."/>
            <person name="Tritt A."/>
            <person name="Lipzen A."/>
            <person name="He G."/>
            <person name="Yan M."/>
            <person name="Ng V."/>
            <person name="Cullen D."/>
            <person name="Martin F."/>
            <person name="Rosso M.-N."/>
            <person name="Henrissat B."/>
            <person name="Hibbett D."/>
            <person name="Martinez A.T."/>
            <person name="Grigoriev I.V."/>
        </authorList>
    </citation>
    <scope>NUCLEOTIDE SEQUENCE</scope>
    <source>
        <strain evidence="7">ATCC 90797</strain>
    </source>
</reference>
<name>A0A9P5ZR49_PLEER</name>
<dbReference type="GO" id="GO:0071944">
    <property type="term" value="C:cell periphery"/>
    <property type="evidence" value="ECO:0007669"/>
    <property type="project" value="UniProtKB-ARBA"/>
</dbReference>
<feature type="region of interest" description="Disordered" evidence="5">
    <location>
        <begin position="195"/>
        <end position="216"/>
    </location>
</feature>
<evidence type="ECO:0000256" key="2">
    <source>
        <dbReference type="ARBA" id="ARBA00022692"/>
    </source>
</evidence>
<dbReference type="AlphaFoldDB" id="A0A9P5ZR49"/>
<evidence type="ECO:0000256" key="5">
    <source>
        <dbReference type="SAM" id="MobiDB-lite"/>
    </source>
</evidence>
<evidence type="ECO:0000256" key="3">
    <source>
        <dbReference type="ARBA" id="ARBA00022989"/>
    </source>
</evidence>
<feature type="compositionally biased region" description="Pro residues" evidence="5">
    <location>
        <begin position="319"/>
        <end position="328"/>
    </location>
</feature>
<protein>
    <submittedName>
        <fullName evidence="7">Uncharacterized protein</fullName>
    </submittedName>
</protein>
<proteinExistence type="predicted"/>
<feature type="compositionally biased region" description="Low complexity" evidence="5">
    <location>
        <begin position="329"/>
        <end position="350"/>
    </location>
</feature>
<evidence type="ECO:0000256" key="4">
    <source>
        <dbReference type="ARBA" id="ARBA00023136"/>
    </source>
</evidence>
<evidence type="ECO:0000313" key="8">
    <source>
        <dbReference type="Proteomes" id="UP000807025"/>
    </source>
</evidence>
<dbReference type="OrthoDB" id="10573489at2759"/>
<feature type="transmembrane region" description="Helical" evidence="6">
    <location>
        <begin position="135"/>
        <end position="159"/>
    </location>
</feature>
<gene>
    <name evidence="7" type="ORF">BDN71DRAFT_1518849</name>
</gene>
<feature type="region of interest" description="Disordered" evidence="5">
    <location>
        <begin position="307"/>
        <end position="370"/>
    </location>
</feature>
<organism evidence="7 8">
    <name type="scientific">Pleurotus eryngii</name>
    <name type="common">Boletus of the steppes</name>
    <dbReference type="NCBI Taxonomy" id="5323"/>
    <lineage>
        <taxon>Eukaryota</taxon>
        <taxon>Fungi</taxon>
        <taxon>Dikarya</taxon>
        <taxon>Basidiomycota</taxon>
        <taxon>Agaricomycotina</taxon>
        <taxon>Agaricomycetes</taxon>
        <taxon>Agaricomycetidae</taxon>
        <taxon>Agaricales</taxon>
        <taxon>Pleurotineae</taxon>
        <taxon>Pleurotaceae</taxon>
        <taxon>Pleurotus</taxon>
    </lineage>
</organism>
<keyword evidence="3 6" id="KW-1133">Transmembrane helix</keyword>
<keyword evidence="8" id="KW-1185">Reference proteome</keyword>
<comment type="subcellular location">
    <subcellularLocation>
        <location evidence="1">Membrane</location>
        <topology evidence="1">Single-pass membrane protein</topology>
    </subcellularLocation>
</comment>
<keyword evidence="4 6" id="KW-0472">Membrane</keyword>
<accession>A0A9P5ZR49</accession>
<feature type="compositionally biased region" description="Low complexity" evidence="5">
    <location>
        <begin position="400"/>
        <end position="421"/>
    </location>
</feature>
<evidence type="ECO:0000256" key="1">
    <source>
        <dbReference type="ARBA" id="ARBA00004167"/>
    </source>
</evidence>
<feature type="compositionally biased region" description="Acidic residues" evidence="5">
    <location>
        <begin position="519"/>
        <end position="528"/>
    </location>
</feature>
<dbReference type="PANTHER" id="PTHR15549">
    <property type="entry name" value="PAIRED IMMUNOGLOBULIN-LIKE TYPE 2 RECEPTOR"/>
    <property type="match status" value="1"/>
</dbReference>
<dbReference type="EMBL" id="MU154624">
    <property type="protein sequence ID" value="KAF9491190.1"/>
    <property type="molecule type" value="Genomic_DNA"/>
</dbReference>
<evidence type="ECO:0000313" key="7">
    <source>
        <dbReference type="EMBL" id="KAF9491190.1"/>
    </source>
</evidence>
<feature type="compositionally biased region" description="Gly residues" evidence="5">
    <location>
        <begin position="201"/>
        <end position="212"/>
    </location>
</feature>